<dbReference type="InterPro" id="IPR017853">
    <property type="entry name" value="GH"/>
</dbReference>
<dbReference type="PANTHER" id="PTHR12631:SF10">
    <property type="entry name" value="BETA-XYLOSIDASE-LIKE PROTEIN-RELATED"/>
    <property type="match status" value="1"/>
</dbReference>
<keyword evidence="2" id="KW-1185">Reference proteome</keyword>
<dbReference type="Gene3D" id="3.20.20.80">
    <property type="entry name" value="Glycosidases"/>
    <property type="match status" value="1"/>
</dbReference>
<dbReference type="GO" id="GO:0005975">
    <property type="term" value="P:carbohydrate metabolic process"/>
    <property type="evidence" value="ECO:0007669"/>
    <property type="project" value="InterPro"/>
</dbReference>
<dbReference type="EMBL" id="FOBH01000018">
    <property type="protein sequence ID" value="SEL61433.1"/>
    <property type="molecule type" value="Genomic_DNA"/>
</dbReference>
<evidence type="ECO:0000313" key="1">
    <source>
        <dbReference type="EMBL" id="SEL61433.1"/>
    </source>
</evidence>
<dbReference type="InterPro" id="IPR051923">
    <property type="entry name" value="Glycosyl_Hydrolase_39"/>
</dbReference>
<proteinExistence type="predicted"/>
<dbReference type="SUPFAM" id="SSF51445">
    <property type="entry name" value="(Trans)glycosidases"/>
    <property type="match status" value="1"/>
</dbReference>
<dbReference type="GO" id="GO:0004553">
    <property type="term" value="F:hydrolase activity, hydrolyzing O-glycosyl compounds"/>
    <property type="evidence" value="ECO:0007669"/>
    <property type="project" value="InterPro"/>
</dbReference>
<dbReference type="PANTHER" id="PTHR12631">
    <property type="entry name" value="ALPHA-L-IDURONIDASE"/>
    <property type="match status" value="1"/>
</dbReference>
<dbReference type="Pfam" id="PF00232">
    <property type="entry name" value="Glyco_hydro_1"/>
    <property type="match status" value="1"/>
</dbReference>
<organism evidence="1 2">
    <name type="scientific">Nitrosovibrio tenuis</name>
    <dbReference type="NCBI Taxonomy" id="1233"/>
    <lineage>
        <taxon>Bacteria</taxon>
        <taxon>Pseudomonadati</taxon>
        <taxon>Pseudomonadota</taxon>
        <taxon>Betaproteobacteria</taxon>
        <taxon>Nitrosomonadales</taxon>
        <taxon>Nitrosomonadaceae</taxon>
        <taxon>Nitrosovibrio</taxon>
    </lineage>
</organism>
<dbReference type="RefSeq" id="WP_090829586.1">
    <property type="nucleotide sequence ID" value="NZ_FOBH01000018.1"/>
</dbReference>
<dbReference type="AlphaFoldDB" id="A0A1H7RML4"/>
<accession>A0A1H7RML4</accession>
<evidence type="ECO:0000313" key="2">
    <source>
        <dbReference type="Proteomes" id="UP000198620"/>
    </source>
</evidence>
<gene>
    <name evidence="1" type="ORF">SAMN05216387_11824</name>
</gene>
<dbReference type="STRING" id="1233.SAMN05216387_11824"/>
<name>A0A1H7RML4_9PROT</name>
<dbReference type="OrthoDB" id="9803892at2"/>
<dbReference type="InterPro" id="IPR001360">
    <property type="entry name" value="Glyco_hydro_1"/>
</dbReference>
<dbReference type="Proteomes" id="UP000198620">
    <property type="component" value="Unassembled WGS sequence"/>
</dbReference>
<sequence>MNRFLFSTGIENSYPTIRLSDGATARVDEMEKCGHYQRWGEDFQLVREMGIEYLRYGPPYYRTHLGPGRYDWSFSDETFNELQKLNINPIVDLCHFGVPDWVGNFQNPEWPPLFAEYARAFAARFPWVRFYTPVNEIYVCAIFSAQWGLWNERLSSDRAFVTALQNLCNATLLAERAILQVRPDARFIQSESSEYFHPEDPAVREKADLFNEKRFLSLDLCYGKDVSARMYQYLTDNGMSREDYAWFQHEGRALKPHCIMGNDYYITNERLVSKDGHLSRAGEVFGFYVIAKQYFDRYHMPVMHTETNLPDSLKSPAWLWKEWANIIRLKQDGVPIIGFTWYSLTDQVDWDTALCENNGHVNALGLYDLDRKIRPVGEQYRRLIAQWGEALPAESICLHADRPTPDMF</sequence>
<protein>
    <submittedName>
        <fullName evidence="1">Beta-glucosidase/6-phospho-beta-glucosidase/beta-galactosidase</fullName>
    </submittedName>
</protein>
<reference evidence="1 2" key="1">
    <citation type="submission" date="2016-10" db="EMBL/GenBank/DDBJ databases">
        <authorList>
            <person name="de Groot N.N."/>
        </authorList>
    </citation>
    <scope>NUCLEOTIDE SEQUENCE [LARGE SCALE GENOMIC DNA]</scope>
    <source>
        <strain evidence="1 2">Nv1</strain>
    </source>
</reference>